<name>A0A1Z3U8V2_BREVE</name>
<evidence type="ECO:0000313" key="4">
    <source>
        <dbReference type="EMBL" id="ASE39662.1"/>
    </source>
</evidence>
<dbReference type="SUPFAM" id="SSF52172">
    <property type="entry name" value="CheY-like"/>
    <property type="match status" value="1"/>
</dbReference>
<dbReference type="InterPro" id="IPR050595">
    <property type="entry name" value="Bact_response_regulator"/>
</dbReference>
<accession>A0A1Z3U8V2</accession>
<dbReference type="KEGG" id="bvc:CEP68_09205"/>
<dbReference type="PANTHER" id="PTHR44591:SF3">
    <property type="entry name" value="RESPONSE REGULATORY DOMAIN-CONTAINING PROTEIN"/>
    <property type="match status" value="1"/>
</dbReference>
<protein>
    <submittedName>
        <fullName evidence="4">Response regulator</fullName>
    </submittedName>
</protein>
<dbReference type="InterPro" id="IPR011006">
    <property type="entry name" value="CheY-like_superfamily"/>
</dbReference>
<dbReference type="GO" id="GO:0000160">
    <property type="term" value="P:phosphorelay signal transduction system"/>
    <property type="evidence" value="ECO:0007669"/>
    <property type="project" value="InterPro"/>
</dbReference>
<proteinExistence type="predicted"/>
<keyword evidence="1 2" id="KW-0597">Phosphoprotein</keyword>
<organism evidence="4 5">
    <name type="scientific">Brevundimonas vesicularis</name>
    <name type="common">Pseudomonas vesicularis</name>
    <dbReference type="NCBI Taxonomy" id="41276"/>
    <lineage>
        <taxon>Bacteria</taxon>
        <taxon>Pseudomonadati</taxon>
        <taxon>Pseudomonadota</taxon>
        <taxon>Alphaproteobacteria</taxon>
        <taxon>Caulobacterales</taxon>
        <taxon>Caulobacteraceae</taxon>
        <taxon>Brevundimonas</taxon>
    </lineage>
</organism>
<evidence type="ECO:0000259" key="3">
    <source>
        <dbReference type="PROSITE" id="PS50110"/>
    </source>
</evidence>
<sequence length="122" mass="13566">MGGMVKPVVLVVEDEPLLRLFATDMIEEAGFEVLQAPNASAALMTLEERLDVRVVFTDVNMPGGIDGIMLAICIRRRWPTIQIIITSGRPWPVEAVVPADVVFFAKPYRQDRVLDTVRKMAA</sequence>
<dbReference type="EMBL" id="CP022048">
    <property type="protein sequence ID" value="ASE39662.1"/>
    <property type="molecule type" value="Genomic_DNA"/>
</dbReference>
<dbReference type="InterPro" id="IPR001789">
    <property type="entry name" value="Sig_transdc_resp-reg_receiver"/>
</dbReference>
<dbReference type="PANTHER" id="PTHR44591">
    <property type="entry name" value="STRESS RESPONSE REGULATOR PROTEIN 1"/>
    <property type="match status" value="1"/>
</dbReference>
<dbReference type="AlphaFoldDB" id="A0A1Z3U8V2"/>
<dbReference type="PROSITE" id="PS50110">
    <property type="entry name" value="RESPONSE_REGULATORY"/>
    <property type="match status" value="1"/>
</dbReference>
<dbReference type="SMART" id="SM00448">
    <property type="entry name" value="REC"/>
    <property type="match status" value="1"/>
</dbReference>
<dbReference type="Gene3D" id="3.40.50.2300">
    <property type="match status" value="1"/>
</dbReference>
<dbReference type="Proteomes" id="UP000197050">
    <property type="component" value="Chromosome"/>
</dbReference>
<evidence type="ECO:0000256" key="2">
    <source>
        <dbReference type="PROSITE-ProRule" id="PRU00169"/>
    </source>
</evidence>
<evidence type="ECO:0000313" key="5">
    <source>
        <dbReference type="Proteomes" id="UP000197050"/>
    </source>
</evidence>
<evidence type="ECO:0000256" key="1">
    <source>
        <dbReference type="ARBA" id="ARBA00022553"/>
    </source>
</evidence>
<dbReference type="Pfam" id="PF00072">
    <property type="entry name" value="Response_reg"/>
    <property type="match status" value="1"/>
</dbReference>
<feature type="domain" description="Response regulatory" evidence="3">
    <location>
        <begin position="8"/>
        <end position="121"/>
    </location>
</feature>
<reference evidence="5" key="1">
    <citation type="submission" date="2017-06" db="EMBL/GenBank/DDBJ databases">
        <title>FDA dAtabase for Regulatory Grade micrObial Sequences (FDA-ARGOS): Supporting development and validation of Infectious Disease Dx tests.</title>
        <authorList>
            <person name="Minogue T."/>
            <person name="Wolcott M."/>
            <person name="Wasieloski L."/>
            <person name="Aguilar W."/>
            <person name="Moore D."/>
            <person name="Tallon L."/>
            <person name="Sadzewicz L."/>
            <person name="Sengamalay N."/>
            <person name="Ott S."/>
            <person name="Godinez A."/>
            <person name="Nagaraj S."/>
            <person name="Nadendla S."/>
            <person name="Geyer C."/>
            <person name="Sichtig H."/>
        </authorList>
    </citation>
    <scope>NUCLEOTIDE SEQUENCE [LARGE SCALE GENOMIC DNA]</scope>
    <source>
        <strain evidence="5">FDAARGOS_289</strain>
    </source>
</reference>
<gene>
    <name evidence="4" type="ORF">CEP68_09205</name>
</gene>
<feature type="modified residue" description="4-aspartylphosphate" evidence="2">
    <location>
        <position position="58"/>
    </location>
</feature>